<name>B7G621_PHATC</name>
<dbReference type="KEGG" id="pti:PHATRDRAFT_48121"/>
<dbReference type="EMBL" id="CM000618">
    <property type="protein sequence ID" value="EEC45935.1"/>
    <property type="molecule type" value="Genomic_DNA"/>
</dbReference>
<reference evidence="2 3" key="1">
    <citation type="journal article" date="2008" name="Nature">
        <title>The Phaeodactylum genome reveals the evolutionary history of diatom genomes.</title>
        <authorList>
            <person name="Bowler C."/>
            <person name="Allen A.E."/>
            <person name="Badger J.H."/>
            <person name="Grimwood J."/>
            <person name="Jabbari K."/>
            <person name="Kuo A."/>
            <person name="Maheswari U."/>
            <person name="Martens C."/>
            <person name="Maumus F."/>
            <person name="Otillar R.P."/>
            <person name="Rayko E."/>
            <person name="Salamov A."/>
            <person name="Vandepoele K."/>
            <person name="Beszteri B."/>
            <person name="Gruber A."/>
            <person name="Heijde M."/>
            <person name="Katinka M."/>
            <person name="Mock T."/>
            <person name="Valentin K."/>
            <person name="Verret F."/>
            <person name="Berges J.A."/>
            <person name="Brownlee C."/>
            <person name="Cadoret J.P."/>
            <person name="Chiovitti A."/>
            <person name="Choi C.J."/>
            <person name="Coesel S."/>
            <person name="De Martino A."/>
            <person name="Detter J.C."/>
            <person name="Durkin C."/>
            <person name="Falciatore A."/>
            <person name="Fournet J."/>
            <person name="Haruta M."/>
            <person name="Huysman M.J."/>
            <person name="Jenkins B.D."/>
            <person name="Jiroutova K."/>
            <person name="Jorgensen R.E."/>
            <person name="Joubert Y."/>
            <person name="Kaplan A."/>
            <person name="Kroger N."/>
            <person name="Kroth P.G."/>
            <person name="La Roche J."/>
            <person name="Lindquist E."/>
            <person name="Lommer M."/>
            <person name="Martin-Jezequel V."/>
            <person name="Lopez P.J."/>
            <person name="Lucas S."/>
            <person name="Mangogna M."/>
            <person name="McGinnis K."/>
            <person name="Medlin L.K."/>
            <person name="Montsant A."/>
            <person name="Oudot-Le Secq M.P."/>
            <person name="Napoli C."/>
            <person name="Obornik M."/>
            <person name="Parker M.S."/>
            <person name="Petit J.L."/>
            <person name="Porcel B.M."/>
            <person name="Poulsen N."/>
            <person name="Robison M."/>
            <person name="Rychlewski L."/>
            <person name="Rynearson T.A."/>
            <person name="Schmutz J."/>
            <person name="Shapiro H."/>
            <person name="Siaut M."/>
            <person name="Stanley M."/>
            <person name="Sussman M.R."/>
            <person name="Taylor A.R."/>
            <person name="Vardi A."/>
            <person name="von Dassow P."/>
            <person name="Vyverman W."/>
            <person name="Willis A."/>
            <person name="Wyrwicz L.S."/>
            <person name="Rokhsar D.S."/>
            <person name="Weissenbach J."/>
            <person name="Armbrust E.V."/>
            <person name="Green B.R."/>
            <person name="Van de Peer Y."/>
            <person name="Grigoriev I.V."/>
        </authorList>
    </citation>
    <scope>NUCLEOTIDE SEQUENCE [LARGE SCALE GENOMIC DNA]</scope>
    <source>
        <strain evidence="2 3">CCAP 1055/1</strain>
    </source>
</reference>
<reference evidence="3" key="2">
    <citation type="submission" date="2008-08" db="EMBL/GenBank/DDBJ databases">
        <authorList>
            <consortium name="Diatom Consortium"/>
            <person name="Grigoriev I."/>
            <person name="Grimwood J."/>
            <person name="Kuo A."/>
            <person name="Otillar R.P."/>
            <person name="Salamov A."/>
            <person name="Detter J.C."/>
            <person name="Lindquist E."/>
            <person name="Shapiro H."/>
            <person name="Lucas S."/>
            <person name="Glavina del Rio T."/>
            <person name="Pitluck S."/>
            <person name="Rokhsar D."/>
            <person name="Bowler C."/>
        </authorList>
    </citation>
    <scope>GENOME REANNOTATION</scope>
    <source>
        <strain evidence="3">CCAP 1055/1</strain>
    </source>
</reference>
<feature type="compositionally biased region" description="Polar residues" evidence="1">
    <location>
        <begin position="343"/>
        <end position="363"/>
    </location>
</feature>
<protein>
    <submittedName>
        <fullName evidence="2">Uncharacterized protein</fullName>
    </submittedName>
</protein>
<dbReference type="InParanoid" id="B7G621"/>
<evidence type="ECO:0000313" key="3">
    <source>
        <dbReference type="Proteomes" id="UP000000759"/>
    </source>
</evidence>
<organism evidence="2 3">
    <name type="scientific">Phaeodactylum tricornutum (strain CCAP 1055/1)</name>
    <dbReference type="NCBI Taxonomy" id="556484"/>
    <lineage>
        <taxon>Eukaryota</taxon>
        <taxon>Sar</taxon>
        <taxon>Stramenopiles</taxon>
        <taxon>Ochrophyta</taxon>
        <taxon>Bacillariophyta</taxon>
        <taxon>Bacillariophyceae</taxon>
        <taxon>Bacillariophycidae</taxon>
        <taxon>Naviculales</taxon>
        <taxon>Phaeodactylaceae</taxon>
        <taxon>Phaeodactylum</taxon>
    </lineage>
</organism>
<dbReference type="RefSeq" id="XP_002182648.1">
    <property type="nucleotide sequence ID" value="XM_002182612.1"/>
</dbReference>
<evidence type="ECO:0000313" key="2">
    <source>
        <dbReference type="EMBL" id="EEC45935.1"/>
    </source>
</evidence>
<accession>B7G621</accession>
<dbReference type="GeneID" id="7203437"/>
<sequence>MEDSSPVEKNPNDKDDESFYKEGDVVLAVSREPRQHASREELDAPAPCASPGTKRTFTILAHPGMPAATMITGRAPVEKASVLSGLSFKMPDLATVPVSGLAIQGTTASPATFEPTKPPEGKPEIVPTATTVSHGIFDDADDEEDASMPLSTLKPNKSNSFLELQTQNFPMKNTAPMDVDEKVREAPRSDLMSIVLGKSPARKRVADSSPGPISLPIPELPPKSFEADVVEQPTKRRRKSATQKKLLVAKKERDAAQKLLCDKFDLRDFLPEEVCKFLGCNFWIFTVDQLRCVLKSSHDDEYLARQAKEIRKEIVELLKKKDGISSTGKGQNATGPMDHGENSTKTASTLPTTQITNRQQNHDGGNGTMEKDKAEQNKFENAGSVQAPDETVSLAGPNVEAESTLRGWLTMLPAGNESSATQVAKRFPLDGAISCLIPLNIRNFFASAGIKTLFEFLSIKKTETGSICDIEQMWRDQCNLKKMPAVALAKHLLGIGSRLEAAISTVPAVGKTDQKWMNDPIIVLTGAAHEFLVDRMGIKSGTNFLNMRTKDLSVQLVFWRNSKGLPPLKGSGKVAMISGWKASVKESIEVEQLPGKVLPFIDLTDLPPADLPEASSELRSEEPRGYSGAKHNVSKSSVVVMKEKLPVLNKQGKYALHSPLLLEEVLGKTLTSFLKSAGIDTAAKLFGAKRTPESLLGRAIRKSQIAVDADKAVTEWLDKIRAELKQFEPLPSPRQVRAKRAVEKTAKSVTDPFDALSALTKRFLTSMDISNAEQFLSARTTHIANEFVQFRTKEGMPDLKGLGAIASVSGWKAQCRKVAREMGLDAIGNIEPDAKSQVTPTLAAPNVASSKPNDYIDASMKRLPETKNLPFHPDVIFGAPRQPFSVQATQAMGNVRFLFHLSVRTEASSSQLGLFLCYDGASSGEVDVTENCAAIVDNIAGSQSSAIVLPVLRDGSSKVASTTEIVDHRFTFRTAKEGCGLIRLRKHGVRPFQDQDLSLLKEEIRSFLFSGNTDRPCEAPKYDPYNILLERDSLGKYDYLFCTDIFFEKGQMSRVQFISVSDFIRSRRHEESSQPSRPLIDAALYLISNKDLENAIIFVEEVLAETTDFNEAVDMMLASESNTERLTHFVAAARLRQRADWVFRRIVDAMSSNYRERKMATTRYKLYFGRRALLNHSKIKNLKPEILEQLRTTIATEMRNDFFSGIGLEGVYRQLRLSYWCPLAQSALDCLLDTIIGHFAMTDGANILFNVEEKLQLSFAKLLQEDPCVIHCLINQHGSSKQELDGRIVCVDQESEEARNTTLRTQVDVENGTSKICTHWYLNLLWQVAIVVISTFGNLYEDIEFRKDRIMKALKGVLEQRTDINESFGPTLDMLKFDVLVPLPLSDWKCFTPIPLSRQFFLGLVWPLLRKLGWRLDVGQTPDHVSFLAPFRNGHNAKKLKHAKHRMIQKRARLEKETNHNVGLGILSKSTKRICISTSIREEFAEIGSLRKVSTSKALDLFVEHVQDRSNEGNIFYNKQIEDVVNSIRVSFDELAPSLDSVRKTLDGLKPSESLGSEYLFQFLFILPSILRQSKIPMHQLDDAIEIVKELIAFLTNIYDVVLDEEFQPPKEVYAQDEDSSVSTLAARLSSKTEEGAERKGPIKSLTETVLEEDKPDLTDFMVVVLQQTIPIRATEEDMARKNRRVQVGFPGLGCRHCTGSGAGRYFFSSIDSVATAGTVIEKHVMKCGAIDAGIKAIVAEAKTRHTAQRKNHPQGLQQKFFNRLWDRLRNSKIGGESSGVYFFEKKDSADDAEHGEILSFSDHVAVLDYLHQSPRWREHGGDLLSAIHQYYNSLQYGSRVYGTSAMPPNFSSEWLLSKILPRKRVFNKAAMPG</sequence>
<dbReference type="Proteomes" id="UP000000759">
    <property type="component" value="Chromosome 16"/>
</dbReference>
<keyword evidence="3" id="KW-1185">Reference proteome</keyword>
<dbReference type="OrthoDB" id="48739at2759"/>
<feature type="region of interest" description="Disordered" evidence="1">
    <location>
        <begin position="1"/>
        <end position="53"/>
    </location>
</feature>
<proteinExistence type="predicted"/>
<gene>
    <name evidence="2" type="ORF">PHATRDRAFT_48121</name>
</gene>
<feature type="compositionally biased region" description="Basic and acidic residues" evidence="1">
    <location>
        <begin position="31"/>
        <end position="42"/>
    </location>
</feature>
<feature type="compositionally biased region" description="Polar residues" evidence="1">
    <location>
        <begin position="324"/>
        <end position="334"/>
    </location>
</feature>
<evidence type="ECO:0000256" key="1">
    <source>
        <dbReference type="SAM" id="MobiDB-lite"/>
    </source>
</evidence>
<dbReference type="HOGENOM" id="CLU_236361_0_0_1"/>
<dbReference type="PaxDb" id="2850-Phatr48121"/>
<feature type="compositionally biased region" description="Basic and acidic residues" evidence="1">
    <location>
        <begin position="10"/>
        <end position="24"/>
    </location>
</feature>
<feature type="region of interest" description="Disordered" evidence="1">
    <location>
        <begin position="322"/>
        <end position="372"/>
    </location>
</feature>